<protein>
    <submittedName>
        <fullName evidence="1">Uncharacterized protein</fullName>
    </submittedName>
</protein>
<dbReference type="OrthoDB" id="9867646at2"/>
<dbReference type="RefSeq" id="WP_158640994.1">
    <property type="nucleotide sequence ID" value="NZ_FQVI01000007.1"/>
</dbReference>
<sequence>MKEMLEEYGGTIAGCLAAAILLTAGRWCMEPEGPLGVLTAVFGRLTLGG</sequence>
<dbReference type="AlphaFoldDB" id="A0A1M4WWE7"/>
<gene>
    <name evidence="1" type="ORF">SAMN02745158_01763</name>
</gene>
<name>A0A1M4WWE7_9CLOT</name>
<evidence type="ECO:0000313" key="1">
    <source>
        <dbReference type="EMBL" id="SHE85564.1"/>
    </source>
</evidence>
<dbReference type="Proteomes" id="UP000184245">
    <property type="component" value="Unassembled WGS sequence"/>
</dbReference>
<keyword evidence="2" id="KW-1185">Reference proteome</keyword>
<organism evidence="1 2">
    <name type="scientific">Lactonifactor longoviformis DSM 17459</name>
    <dbReference type="NCBI Taxonomy" id="1122155"/>
    <lineage>
        <taxon>Bacteria</taxon>
        <taxon>Bacillati</taxon>
        <taxon>Bacillota</taxon>
        <taxon>Clostridia</taxon>
        <taxon>Eubacteriales</taxon>
        <taxon>Clostridiaceae</taxon>
        <taxon>Lactonifactor</taxon>
    </lineage>
</organism>
<dbReference type="EMBL" id="FQVI01000007">
    <property type="protein sequence ID" value="SHE85564.1"/>
    <property type="molecule type" value="Genomic_DNA"/>
</dbReference>
<proteinExistence type="predicted"/>
<evidence type="ECO:0000313" key="2">
    <source>
        <dbReference type="Proteomes" id="UP000184245"/>
    </source>
</evidence>
<reference evidence="1 2" key="1">
    <citation type="submission" date="2016-11" db="EMBL/GenBank/DDBJ databases">
        <authorList>
            <person name="Jaros S."/>
            <person name="Januszkiewicz K."/>
            <person name="Wedrychowicz H."/>
        </authorList>
    </citation>
    <scope>NUCLEOTIDE SEQUENCE [LARGE SCALE GENOMIC DNA]</scope>
    <source>
        <strain evidence="1 2">DSM 17459</strain>
    </source>
</reference>
<accession>A0A1M4WWE7</accession>
<dbReference type="STRING" id="1122155.SAMN02745158_01763"/>